<protein>
    <recommendedName>
        <fullName evidence="4">G-protein coupled receptors family 2 profile 2 domain-containing protein</fullName>
    </recommendedName>
</protein>
<name>A0ABR3AZC9_PHYBL</name>
<organism evidence="2 3">
    <name type="scientific">Phycomyces blakesleeanus</name>
    <dbReference type="NCBI Taxonomy" id="4837"/>
    <lineage>
        <taxon>Eukaryota</taxon>
        <taxon>Fungi</taxon>
        <taxon>Fungi incertae sedis</taxon>
        <taxon>Mucoromycota</taxon>
        <taxon>Mucoromycotina</taxon>
        <taxon>Mucoromycetes</taxon>
        <taxon>Mucorales</taxon>
        <taxon>Phycomycetaceae</taxon>
        <taxon>Phycomyces</taxon>
    </lineage>
</organism>
<evidence type="ECO:0000313" key="2">
    <source>
        <dbReference type="EMBL" id="KAL0085527.1"/>
    </source>
</evidence>
<dbReference type="Proteomes" id="UP001448207">
    <property type="component" value="Unassembled WGS sequence"/>
</dbReference>
<sequence>MDRTSLAFQAYAPSTQPWGQPDATEIVTKLISLICISILSVLFGIKIFKIEFRYLTYSKWLVLGLYLCSWTFTITATLLASTNDGNSTSCTLSQLACDFFYSGSKFIIYVWLIEKVWIVSGNSIERWRSPTYIFHMCLLLPYVAIFTLMVYFKIASLDETGACLIGLQIIASVPLLIYDFILSTFMGFLFIKPLFIAGKNAHDDWRNSRLHGVAVRSFVATLVGLLVSFANILALVLFPYGVRDVICFTSCTIDVTINVITIHWV</sequence>
<keyword evidence="1" id="KW-1133">Transmembrane helix</keyword>
<proteinExistence type="predicted"/>
<feature type="transmembrane region" description="Helical" evidence="1">
    <location>
        <begin position="218"/>
        <end position="242"/>
    </location>
</feature>
<dbReference type="EMBL" id="JBCLYO010000010">
    <property type="protein sequence ID" value="KAL0085527.1"/>
    <property type="molecule type" value="Genomic_DNA"/>
</dbReference>
<dbReference type="PANTHER" id="PTHR38848">
    <property type="entry name" value="G-PROTEIN COUPLED RECEPTORS FAMILY 3 PROFILE DOMAIN-CONTAINING PROTEIN"/>
    <property type="match status" value="1"/>
</dbReference>
<feature type="transmembrane region" description="Helical" evidence="1">
    <location>
        <begin position="26"/>
        <end position="48"/>
    </location>
</feature>
<dbReference type="PANTHER" id="PTHR38848:SF3">
    <property type="entry name" value="G-PROTEIN COUPLED RECEPTORS FAMILY 3 PROFILE DOMAIN-CONTAINING PROTEIN"/>
    <property type="match status" value="1"/>
</dbReference>
<keyword evidence="1" id="KW-0472">Membrane</keyword>
<evidence type="ECO:0008006" key="4">
    <source>
        <dbReference type="Google" id="ProtNLM"/>
    </source>
</evidence>
<feature type="transmembrane region" description="Helical" evidence="1">
    <location>
        <begin position="132"/>
        <end position="155"/>
    </location>
</feature>
<keyword evidence="1" id="KW-0812">Transmembrane</keyword>
<evidence type="ECO:0000313" key="3">
    <source>
        <dbReference type="Proteomes" id="UP001448207"/>
    </source>
</evidence>
<keyword evidence="3" id="KW-1185">Reference proteome</keyword>
<gene>
    <name evidence="2" type="ORF">J3Q64DRAFT_1102533</name>
</gene>
<evidence type="ECO:0000256" key="1">
    <source>
        <dbReference type="SAM" id="Phobius"/>
    </source>
</evidence>
<accession>A0ABR3AZC9</accession>
<feature type="transmembrane region" description="Helical" evidence="1">
    <location>
        <begin position="99"/>
        <end position="120"/>
    </location>
</feature>
<reference evidence="2 3" key="1">
    <citation type="submission" date="2024-04" db="EMBL/GenBank/DDBJ databases">
        <title>Symmetric and asymmetric DNA N6-adenine methylation regulates different biological responses in Mucorales.</title>
        <authorList>
            <consortium name="Lawrence Berkeley National Laboratory"/>
            <person name="Lax C."/>
            <person name="Mondo S.J."/>
            <person name="Osorio-Concepcion M."/>
            <person name="Muszewska A."/>
            <person name="Corrochano-Luque M."/>
            <person name="Gutierrez G."/>
            <person name="Riley R."/>
            <person name="Lipzen A."/>
            <person name="Guo J."/>
            <person name="Hundley H."/>
            <person name="Amirebrahimi M."/>
            <person name="Ng V."/>
            <person name="Lorenzo-Gutierrez D."/>
            <person name="Binder U."/>
            <person name="Yang J."/>
            <person name="Song Y."/>
            <person name="Canovas D."/>
            <person name="Navarro E."/>
            <person name="Freitag M."/>
            <person name="Gabaldon T."/>
            <person name="Grigoriev I.V."/>
            <person name="Corrochano L.M."/>
            <person name="Nicolas F.E."/>
            <person name="Garre V."/>
        </authorList>
    </citation>
    <scope>NUCLEOTIDE SEQUENCE [LARGE SCALE GENOMIC DNA]</scope>
    <source>
        <strain evidence="2 3">L51</strain>
    </source>
</reference>
<feature type="transmembrane region" description="Helical" evidence="1">
    <location>
        <begin position="60"/>
        <end position="79"/>
    </location>
</feature>
<comment type="caution">
    <text evidence="2">The sequence shown here is derived from an EMBL/GenBank/DDBJ whole genome shotgun (WGS) entry which is preliminary data.</text>
</comment>
<feature type="transmembrane region" description="Helical" evidence="1">
    <location>
        <begin position="175"/>
        <end position="197"/>
    </location>
</feature>